<dbReference type="Ensembl" id="ENSNFUT00015005394.1">
    <property type="protein sequence ID" value="ENSNFUP00015005115.1"/>
    <property type="gene ID" value="ENSNFUG00015002563.1"/>
</dbReference>
<sequence length="433" mass="49441">MGLPLSDTDTVRLYEEILSLSNTLATLIRLKLGTADVCTSKSARSNQSFKDLLMEELAKIGESLGRDTHASEPVTEPEPMLHSDQVTYSLPLTPEVNYMNNSKDNCPPTETGKQNPCIPPNLLNTPEVQRVIVEHIEHTTSLLLVLPDSLRSTVMQSLHDDMGHLGVERMTDLIRSRFYWPKMASDIKVKVKTCERCIHRKALPDKAAPMVSITTNRPMELVCMDFLSIEPDSKNTKDVLVITDHFTKYAVSIPTKDQKAITVAKNLWEHFLVHYGFPERLHSDQGWDFELRTIKELCSLLGIRKVRTSPYHPRGNPVERYNRTLLSMLGTLQATEKHHWRDFVKPLTHSYNCTKNDVTGYSPYELMFGRQPRLPIDITFELPHLNKPSITHSQYVKELKSHLEQSYDIVIKNSQKQRGRTKNGSTETFVSPH</sequence>
<dbReference type="InterPro" id="IPR001584">
    <property type="entry name" value="Integrase_cat-core"/>
</dbReference>
<protein>
    <recommendedName>
        <fullName evidence="1">Gypsy retrotransposon integrase-like protein 1</fullName>
    </recommendedName>
</protein>
<dbReference type="GeneTree" id="ENSGT01000000214408"/>
<reference evidence="4" key="1">
    <citation type="submission" date="2014-08" db="EMBL/GenBank/DDBJ databases">
        <authorList>
            <person name="Senf B."/>
            <person name="Petzold A."/>
            <person name="Downie B.R."/>
            <person name="Koch P."/>
            <person name="Platzer M."/>
        </authorList>
    </citation>
    <scope>NUCLEOTIDE SEQUENCE [LARGE SCALE GENOMIC DNA]</scope>
    <source>
        <strain evidence="4">GRZ</strain>
    </source>
</reference>
<dbReference type="InterPro" id="IPR050951">
    <property type="entry name" value="Retrovirus_Pol_polyprotein"/>
</dbReference>
<feature type="region of interest" description="Disordered" evidence="2">
    <location>
        <begin position="414"/>
        <end position="433"/>
    </location>
</feature>
<evidence type="ECO:0000313" key="4">
    <source>
        <dbReference type="Ensembl" id="ENSNFUP00015005115.1"/>
    </source>
</evidence>
<dbReference type="GO" id="GO:0015074">
    <property type="term" value="P:DNA integration"/>
    <property type="evidence" value="ECO:0007669"/>
    <property type="project" value="InterPro"/>
</dbReference>
<evidence type="ECO:0000256" key="2">
    <source>
        <dbReference type="SAM" id="MobiDB-lite"/>
    </source>
</evidence>
<proteinExistence type="predicted"/>
<organism evidence="4 5">
    <name type="scientific">Nothobranchius furzeri</name>
    <name type="common">Turquoise killifish</name>
    <dbReference type="NCBI Taxonomy" id="105023"/>
    <lineage>
        <taxon>Eukaryota</taxon>
        <taxon>Metazoa</taxon>
        <taxon>Chordata</taxon>
        <taxon>Craniata</taxon>
        <taxon>Vertebrata</taxon>
        <taxon>Euteleostomi</taxon>
        <taxon>Actinopterygii</taxon>
        <taxon>Neopterygii</taxon>
        <taxon>Teleostei</taxon>
        <taxon>Neoteleostei</taxon>
        <taxon>Acanthomorphata</taxon>
        <taxon>Ovalentaria</taxon>
        <taxon>Atherinomorphae</taxon>
        <taxon>Cyprinodontiformes</taxon>
        <taxon>Nothobranchiidae</taxon>
        <taxon>Nothobranchius</taxon>
    </lineage>
</organism>
<dbReference type="FunFam" id="3.30.420.10:FF:000032">
    <property type="entry name" value="Retrovirus-related Pol polyprotein from transposon 297-like Protein"/>
    <property type="match status" value="1"/>
</dbReference>
<dbReference type="PANTHER" id="PTHR37984:SF15">
    <property type="entry name" value="INTEGRASE CATALYTIC DOMAIN-CONTAINING PROTEIN"/>
    <property type="match status" value="1"/>
</dbReference>
<name>A0A8C6KJ83_NOTFU</name>
<dbReference type="AlphaFoldDB" id="A0A8C6KJ83"/>
<dbReference type="Pfam" id="PF00665">
    <property type="entry name" value="rve"/>
    <property type="match status" value="1"/>
</dbReference>
<reference evidence="4" key="2">
    <citation type="submission" date="2025-08" db="UniProtKB">
        <authorList>
            <consortium name="Ensembl"/>
        </authorList>
    </citation>
    <scope>IDENTIFICATION</scope>
</reference>
<dbReference type="FunFam" id="1.10.340.70:FF:000001">
    <property type="entry name" value="Retrovirus-related Pol polyprotein from transposon gypsy-like Protein"/>
    <property type="match status" value="1"/>
</dbReference>
<dbReference type="InterPro" id="IPR041588">
    <property type="entry name" value="Integrase_H2C2"/>
</dbReference>
<dbReference type="PROSITE" id="PS50994">
    <property type="entry name" value="INTEGRASE"/>
    <property type="match status" value="1"/>
</dbReference>
<dbReference type="Gene3D" id="3.30.420.10">
    <property type="entry name" value="Ribonuclease H-like superfamily/Ribonuclease H"/>
    <property type="match status" value="1"/>
</dbReference>
<dbReference type="PANTHER" id="PTHR37984">
    <property type="entry name" value="PROTEIN CBG26694"/>
    <property type="match status" value="1"/>
</dbReference>
<dbReference type="InterPro" id="IPR036397">
    <property type="entry name" value="RNaseH_sf"/>
</dbReference>
<dbReference type="Proteomes" id="UP000694548">
    <property type="component" value="Chromosome sgr01"/>
</dbReference>
<dbReference type="SUPFAM" id="SSF53098">
    <property type="entry name" value="Ribonuclease H-like"/>
    <property type="match status" value="1"/>
</dbReference>
<dbReference type="InterPro" id="IPR012337">
    <property type="entry name" value="RNaseH-like_sf"/>
</dbReference>
<evidence type="ECO:0000259" key="3">
    <source>
        <dbReference type="PROSITE" id="PS50994"/>
    </source>
</evidence>
<accession>A0A8C6KJ83</accession>
<evidence type="ECO:0000256" key="1">
    <source>
        <dbReference type="ARBA" id="ARBA00039658"/>
    </source>
</evidence>
<reference evidence="4" key="3">
    <citation type="submission" date="2025-09" db="UniProtKB">
        <authorList>
            <consortium name="Ensembl"/>
        </authorList>
    </citation>
    <scope>IDENTIFICATION</scope>
</reference>
<feature type="domain" description="Integrase catalytic" evidence="3">
    <location>
        <begin position="214"/>
        <end position="371"/>
    </location>
</feature>
<feature type="compositionally biased region" description="Polar residues" evidence="2">
    <location>
        <begin position="422"/>
        <end position="433"/>
    </location>
</feature>
<dbReference type="GO" id="GO:0003676">
    <property type="term" value="F:nucleic acid binding"/>
    <property type="evidence" value="ECO:0007669"/>
    <property type="project" value="InterPro"/>
</dbReference>
<keyword evidence="5" id="KW-1185">Reference proteome</keyword>
<evidence type="ECO:0000313" key="5">
    <source>
        <dbReference type="Proteomes" id="UP000694548"/>
    </source>
</evidence>
<dbReference type="Pfam" id="PF17921">
    <property type="entry name" value="Integrase_H2C2"/>
    <property type="match status" value="1"/>
</dbReference>
<dbReference type="Gene3D" id="1.10.340.70">
    <property type="match status" value="1"/>
</dbReference>